<dbReference type="EMBL" id="MUJZ01028921">
    <property type="protein sequence ID" value="OTF78221.1"/>
    <property type="molecule type" value="Genomic_DNA"/>
</dbReference>
<comment type="caution">
    <text evidence="2">The sequence shown here is derived from an EMBL/GenBank/DDBJ whole genome shotgun (WGS) entry which is preliminary data.</text>
</comment>
<dbReference type="AlphaFoldDB" id="A0A1Y3BBF2"/>
<evidence type="ECO:0000313" key="3">
    <source>
        <dbReference type="Proteomes" id="UP000194236"/>
    </source>
</evidence>
<reference evidence="2 3" key="1">
    <citation type="submission" date="2017-03" db="EMBL/GenBank/DDBJ databases">
        <title>Genome Survey of Euroglyphus maynei.</title>
        <authorList>
            <person name="Arlian L.G."/>
            <person name="Morgan M.S."/>
            <person name="Rider S.D."/>
        </authorList>
    </citation>
    <scope>NUCLEOTIDE SEQUENCE [LARGE SCALE GENOMIC DNA]</scope>
    <source>
        <strain evidence="2">Arlian Lab</strain>
        <tissue evidence="2">Whole body</tissue>
    </source>
</reference>
<sequence length="418" mass="49392">MNLDENVYKQLRSLFPLLHDNLTIAERNLANIYKCDPFHDECFFTSNDATIFRKHIDQKHSDRSLFCFYCIKSDDDRHKHCSSGSNCFDNSTELTDHITEKHSCLAYQCNLCFYRAYSFDHVLFHQAFEHSKNFYETIKRLILEKKDEPEHQLNAFEKAFLNQAISDVKTSDDDTEIEESFDEISDRVDHVDICKIIACFTDKEDDTDYKTYIDRFGYEPEFQDLWDYEDYPLHCAYCNESNSHFNEDDSLWIHFITHHPEHPFLSYDLQYEENQLKTSSSLAETNEENVIQMISEMRKSLAKNSLPRMYGNRLMLDAFDWYDNLIPIPKGTKRKQNEMQEENMVTPGEQDSNDQTDSGSINHNKRRRLFERFIPESVRNRAKTAITVASTAVVALGFYQFAQYLPISVQRILDNNRR</sequence>
<dbReference type="Proteomes" id="UP000194236">
    <property type="component" value="Unassembled WGS sequence"/>
</dbReference>
<evidence type="ECO:0000313" key="2">
    <source>
        <dbReference type="EMBL" id="OTF78221.1"/>
    </source>
</evidence>
<gene>
    <name evidence="2" type="ORF">BLA29_005011</name>
</gene>
<organism evidence="2 3">
    <name type="scientific">Euroglyphus maynei</name>
    <name type="common">Mayne's house dust mite</name>
    <dbReference type="NCBI Taxonomy" id="6958"/>
    <lineage>
        <taxon>Eukaryota</taxon>
        <taxon>Metazoa</taxon>
        <taxon>Ecdysozoa</taxon>
        <taxon>Arthropoda</taxon>
        <taxon>Chelicerata</taxon>
        <taxon>Arachnida</taxon>
        <taxon>Acari</taxon>
        <taxon>Acariformes</taxon>
        <taxon>Sarcoptiformes</taxon>
        <taxon>Astigmata</taxon>
        <taxon>Psoroptidia</taxon>
        <taxon>Analgoidea</taxon>
        <taxon>Pyroglyphidae</taxon>
        <taxon>Pyroglyphinae</taxon>
        <taxon>Euroglyphus</taxon>
    </lineage>
</organism>
<feature type="compositionally biased region" description="Polar residues" evidence="1">
    <location>
        <begin position="349"/>
        <end position="362"/>
    </location>
</feature>
<keyword evidence="3" id="KW-1185">Reference proteome</keyword>
<feature type="region of interest" description="Disordered" evidence="1">
    <location>
        <begin position="333"/>
        <end position="366"/>
    </location>
</feature>
<name>A0A1Y3BBF2_EURMA</name>
<accession>A0A1Y3BBF2</accession>
<dbReference type="OrthoDB" id="6424830at2759"/>
<proteinExistence type="predicted"/>
<protein>
    <submittedName>
        <fullName evidence="2">Uncharacterized protein</fullName>
    </submittedName>
</protein>
<evidence type="ECO:0000256" key="1">
    <source>
        <dbReference type="SAM" id="MobiDB-lite"/>
    </source>
</evidence>